<evidence type="ECO:0000256" key="1">
    <source>
        <dbReference type="SAM" id="Phobius"/>
    </source>
</evidence>
<keyword evidence="1" id="KW-0812">Transmembrane</keyword>
<evidence type="ECO:0000313" key="3">
    <source>
        <dbReference type="Proteomes" id="UP000199546"/>
    </source>
</evidence>
<keyword evidence="1" id="KW-1133">Transmembrane helix</keyword>
<feature type="transmembrane region" description="Helical" evidence="1">
    <location>
        <begin position="77"/>
        <end position="99"/>
    </location>
</feature>
<feature type="transmembrane region" description="Helical" evidence="1">
    <location>
        <begin position="105"/>
        <end position="125"/>
    </location>
</feature>
<accession>A0A1I7B6U2</accession>
<keyword evidence="1" id="KW-0472">Membrane</keyword>
<dbReference type="EMBL" id="FPBA01000012">
    <property type="protein sequence ID" value="SFT82881.1"/>
    <property type="molecule type" value="Genomic_DNA"/>
</dbReference>
<evidence type="ECO:0000313" key="2">
    <source>
        <dbReference type="EMBL" id="SFT82881.1"/>
    </source>
</evidence>
<protein>
    <submittedName>
        <fullName evidence="2">Uncharacterized protein</fullName>
    </submittedName>
</protein>
<name>A0A1I7B6U2_9ACTN</name>
<keyword evidence="3" id="KW-1185">Reference proteome</keyword>
<sequence>MLPTLSGRIQTRIFLLAVVGSIWTLIITPVLPTEASLAASYGATFSVLLVVLVLGVLWELVYHGIQQFRWEKDWPTLFGLLTAIPEGLLVWFLFAGGAIPWIGSLPGPAFVIHFVSTWLIVWLVANGPMRVPFIHWRINGGRLI</sequence>
<dbReference type="OrthoDB" id="4546196at2"/>
<proteinExistence type="predicted"/>
<reference evidence="3" key="1">
    <citation type="submission" date="2016-10" db="EMBL/GenBank/DDBJ databases">
        <authorList>
            <person name="Varghese N."/>
            <person name="Submissions S."/>
        </authorList>
    </citation>
    <scope>NUCLEOTIDE SEQUENCE [LARGE SCALE GENOMIC DNA]</scope>
    <source>
        <strain evidence="3">DSM 46136</strain>
    </source>
</reference>
<feature type="transmembrane region" description="Helical" evidence="1">
    <location>
        <begin position="12"/>
        <end position="31"/>
    </location>
</feature>
<organism evidence="2 3">
    <name type="scientific">Geodermatophilus amargosae</name>
    <dbReference type="NCBI Taxonomy" id="1296565"/>
    <lineage>
        <taxon>Bacteria</taxon>
        <taxon>Bacillati</taxon>
        <taxon>Actinomycetota</taxon>
        <taxon>Actinomycetes</taxon>
        <taxon>Geodermatophilales</taxon>
        <taxon>Geodermatophilaceae</taxon>
        <taxon>Geodermatophilus</taxon>
    </lineage>
</organism>
<dbReference type="STRING" id="1296565.SAMN05660657_03355"/>
<dbReference type="RefSeq" id="WP_093580941.1">
    <property type="nucleotide sequence ID" value="NZ_FPBA01000012.1"/>
</dbReference>
<dbReference type="AlphaFoldDB" id="A0A1I7B6U2"/>
<dbReference type="Proteomes" id="UP000199546">
    <property type="component" value="Unassembled WGS sequence"/>
</dbReference>
<gene>
    <name evidence="2" type="ORF">SAMN05660657_03355</name>
</gene>
<feature type="transmembrane region" description="Helical" evidence="1">
    <location>
        <begin position="43"/>
        <end position="65"/>
    </location>
</feature>